<name>A0A0P1ATI0_PLAHL</name>
<dbReference type="GeneID" id="36409347"/>
<reference evidence="2" key="1">
    <citation type="submission" date="2014-09" db="EMBL/GenBank/DDBJ databases">
        <authorList>
            <person name="Sharma Rahul"/>
            <person name="Thines Marco"/>
        </authorList>
    </citation>
    <scope>NUCLEOTIDE SEQUENCE [LARGE SCALE GENOMIC DNA]</scope>
</reference>
<accession>A0A0P1ATI0</accession>
<proteinExistence type="predicted"/>
<protein>
    <submittedName>
        <fullName evidence="1">Uncharacterized protein</fullName>
    </submittedName>
</protein>
<dbReference type="Proteomes" id="UP000054928">
    <property type="component" value="Unassembled WGS sequence"/>
</dbReference>
<keyword evidence="2" id="KW-1185">Reference proteome</keyword>
<dbReference type="RefSeq" id="XP_024580389.1">
    <property type="nucleotide sequence ID" value="XM_024730076.1"/>
</dbReference>
<dbReference type="EMBL" id="CCYD01000810">
    <property type="protein sequence ID" value="CEG44020.1"/>
    <property type="molecule type" value="Genomic_DNA"/>
</dbReference>
<organism evidence="1 2">
    <name type="scientific">Plasmopara halstedii</name>
    <name type="common">Downy mildew of sunflower</name>
    <dbReference type="NCBI Taxonomy" id="4781"/>
    <lineage>
        <taxon>Eukaryota</taxon>
        <taxon>Sar</taxon>
        <taxon>Stramenopiles</taxon>
        <taxon>Oomycota</taxon>
        <taxon>Peronosporomycetes</taxon>
        <taxon>Peronosporales</taxon>
        <taxon>Peronosporaceae</taxon>
        <taxon>Plasmopara</taxon>
    </lineage>
</organism>
<sequence>MYPIICAHDTRSVDEGGNAVTDHLKDLVDEAKVIDLRDAVKEKFVANGVALIPRASLADINEKETLVVQVSTRHRREKPHGLVGTSLTYADGINPSSIHFNGDRILTRMADWIRGENRFLHLNFPAASGETSLFHHKNLGLNARYVSAMSPWEILRLHGLDLVHERRDYENVIFMIDDAQFQYDDAVFWAALVKDVPMMVGPGVRFIISITHVISIQE</sequence>
<dbReference type="OrthoDB" id="67991at2759"/>
<evidence type="ECO:0000313" key="1">
    <source>
        <dbReference type="EMBL" id="CEG44020.1"/>
    </source>
</evidence>
<evidence type="ECO:0000313" key="2">
    <source>
        <dbReference type="Proteomes" id="UP000054928"/>
    </source>
</evidence>
<dbReference type="AlphaFoldDB" id="A0A0P1ATI0"/>